<dbReference type="AlphaFoldDB" id="A0A7Z0UHX8"/>
<dbReference type="Proteomes" id="UP000532162">
    <property type="component" value="Unassembled WGS sequence"/>
</dbReference>
<comment type="caution">
    <text evidence="1">The sequence shown here is derived from an EMBL/GenBank/DDBJ whole genome shotgun (WGS) entry which is preliminary data.</text>
</comment>
<sequence length="123" mass="13318">MNLLRQVAGKKILIIGEADFLPDDARDALAALSAAVIGPVVVSSAMECLTGEQLFDAVIIDITIPDEAMLWVNEWLETRQVPFIFARDRRSAALPGGFVLSGRSSDMTAIVATLFGPTLPYFH</sequence>
<protein>
    <recommendedName>
        <fullName evidence="3">Response regulator</fullName>
    </recommendedName>
</protein>
<dbReference type="EMBL" id="JACCPJ010000015">
    <property type="protein sequence ID" value="NZD66042.1"/>
    <property type="molecule type" value="Genomic_DNA"/>
</dbReference>
<dbReference type="Gene3D" id="3.40.50.2300">
    <property type="match status" value="1"/>
</dbReference>
<dbReference type="RefSeq" id="WP_171603435.1">
    <property type="nucleotide sequence ID" value="NZ_JABFCQ010000003.1"/>
</dbReference>
<name>A0A7Z0UHX8_9HYPH</name>
<evidence type="ECO:0000313" key="1">
    <source>
        <dbReference type="EMBL" id="NZD66042.1"/>
    </source>
</evidence>
<proteinExistence type="predicted"/>
<reference evidence="1 2" key="1">
    <citation type="submission" date="2020-07" db="EMBL/GenBank/DDBJ databases">
        <authorList>
            <person name="Sun Q."/>
        </authorList>
    </citation>
    <scope>NUCLEOTIDE SEQUENCE [LARGE SCALE GENOMIC DNA]</scope>
    <source>
        <strain evidence="1 2">WYCCWR 11290</strain>
    </source>
</reference>
<evidence type="ECO:0000313" key="2">
    <source>
        <dbReference type="Proteomes" id="UP000532162"/>
    </source>
</evidence>
<accession>A0A7Z0UHX8</accession>
<evidence type="ECO:0008006" key="3">
    <source>
        <dbReference type="Google" id="ProtNLM"/>
    </source>
</evidence>
<gene>
    <name evidence="1" type="ORF">HX900_33805</name>
</gene>
<organism evidence="1 2">
    <name type="scientific">Rhizobium changzhiense</name>
    <dbReference type="NCBI Taxonomy" id="2692317"/>
    <lineage>
        <taxon>Bacteria</taxon>
        <taxon>Pseudomonadati</taxon>
        <taxon>Pseudomonadota</taxon>
        <taxon>Alphaproteobacteria</taxon>
        <taxon>Hyphomicrobiales</taxon>
        <taxon>Rhizobiaceae</taxon>
        <taxon>Rhizobium/Agrobacterium group</taxon>
        <taxon>Rhizobium</taxon>
    </lineage>
</organism>